<accession>A0A3Q7F2I0</accession>
<dbReference type="EnsemblPlants" id="Solyc02g071583.1.1">
    <property type="protein sequence ID" value="Solyc02g071583.1.1"/>
    <property type="gene ID" value="Solyc02g071583.1"/>
</dbReference>
<dbReference type="AlphaFoldDB" id="A0A3Q7F2I0"/>
<reference evidence="1" key="1">
    <citation type="journal article" date="2012" name="Nature">
        <title>The tomato genome sequence provides insights into fleshy fruit evolution.</title>
        <authorList>
            <consortium name="Tomato Genome Consortium"/>
        </authorList>
    </citation>
    <scope>NUCLEOTIDE SEQUENCE [LARGE SCALE GENOMIC DNA]</scope>
    <source>
        <strain evidence="1">cv. Heinz 1706</strain>
    </source>
</reference>
<organism evidence="1">
    <name type="scientific">Solanum lycopersicum</name>
    <name type="common">Tomato</name>
    <name type="synonym">Lycopersicon esculentum</name>
    <dbReference type="NCBI Taxonomy" id="4081"/>
    <lineage>
        <taxon>Eukaryota</taxon>
        <taxon>Viridiplantae</taxon>
        <taxon>Streptophyta</taxon>
        <taxon>Embryophyta</taxon>
        <taxon>Tracheophyta</taxon>
        <taxon>Spermatophyta</taxon>
        <taxon>Magnoliopsida</taxon>
        <taxon>eudicotyledons</taxon>
        <taxon>Gunneridae</taxon>
        <taxon>Pentapetalae</taxon>
        <taxon>asterids</taxon>
        <taxon>lamiids</taxon>
        <taxon>Solanales</taxon>
        <taxon>Solanaceae</taxon>
        <taxon>Solanoideae</taxon>
        <taxon>Solaneae</taxon>
        <taxon>Solanum</taxon>
        <taxon>Solanum subgen. Lycopersicon</taxon>
    </lineage>
</organism>
<dbReference type="Gramene" id="Solyc02g071583.1.1">
    <property type="protein sequence ID" value="Solyc02g071583.1.1"/>
    <property type="gene ID" value="Solyc02g071583.1"/>
</dbReference>
<protein>
    <submittedName>
        <fullName evidence="1">Uncharacterized protein</fullName>
    </submittedName>
</protein>
<name>A0A3Q7F2I0_SOLLC</name>
<proteinExistence type="predicted"/>
<sequence>MEVPESMLYSTTRLSISSFVGDDPPLHAANIFSPGAFRLTMNFLPFPSTIGDKNFLSTLLAPTVIIQGAVLDNVEGAGPEFPALQDTTIFFFMA</sequence>
<dbReference type="InParanoid" id="A0A3Q7F2I0"/>
<keyword evidence="2" id="KW-1185">Reference proteome</keyword>
<reference evidence="1" key="2">
    <citation type="submission" date="2019-01" db="UniProtKB">
        <authorList>
            <consortium name="EnsemblPlants"/>
        </authorList>
    </citation>
    <scope>IDENTIFICATION</scope>
    <source>
        <strain evidence="1">cv. Heinz 1706</strain>
    </source>
</reference>
<evidence type="ECO:0000313" key="1">
    <source>
        <dbReference type="EnsemblPlants" id="Solyc02g071583.1.1"/>
    </source>
</evidence>
<evidence type="ECO:0000313" key="2">
    <source>
        <dbReference type="Proteomes" id="UP000004994"/>
    </source>
</evidence>
<dbReference type="Proteomes" id="UP000004994">
    <property type="component" value="Chromosome 2"/>
</dbReference>